<feature type="region of interest" description="Disordered" evidence="1">
    <location>
        <begin position="346"/>
        <end position="461"/>
    </location>
</feature>
<comment type="caution">
    <text evidence="2">The sequence shown here is derived from an EMBL/GenBank/DDBJ whole genome shotgun (WGS) entry which is preliminary data.</text>
</comment>
<sequence>MGMSHLELSHNLADAFNALADEAQGLNDRRIVLEHKLRFAHEQVSNFFTRSGLHWSTLRPTHTYSPALHDALWRLSLQPGTVGDIGSVWDNPNPGAAPLRQAYHEQQRLLRLQYLADKYAPATPEIAETLAKLQLPPHTSVDKDSPVPLPRRGSPRSQHEVALVIRDGRRMAGQLASLGEASKTTASTKDSFSQSSGRKSSMSTALEQDFTVEGKKGNLQCPFSQPKAATNGASEGEDQAPVPPHPMPHPMPHDSTDPICAAMSAASQSQGGDPNAAAGKCPIRYMDQHSPEEIAHYVETHKHQLPRSHEICLRRYQHNEEQIKKIDSKYGNIVSMIEGLGQLHQPMLPETDQDRPRRQSEIERASNERVKDWAKAVTVTDSDAIEEASESDEEDRETRFDRPFKEVRVGESPSRPWGIHVPVYEPEDNNDELRQPFSPPPAPVRMPSPSQTARTPVKEPLKKCPFDHTKLQALAMGQQSPQKSEAEKSPATEAQQDSPFSPLKAEPPHAQSTVQPQPALINPDMSKWAGNAPQMIFTGPVFIGYPVEQAMQIMSQYRGGQP</sequence>
<evidence type="ECO:0000313" key="3">
    <source>
        <dbReference type="Proteomes" id="UP000766486"/>
    </source>
</evidence>
<gene>
    <name evidence="2" type="ORF">CLO192961_LOCUS230603</name>
</gene>
<feature type="region of interest" description="Disordered" evidence="1">
    <location>
        <begin position="176"/>
        <end position="204"/>
    </location>
</feature>
<protein>
    <submittedName>
        <fullName evidence="2">Uncharacterized protein</fullName>
    </submittedName>
</protein>
<dbReference type="EMBL" id="CABFNS010000784">
    <property type="protein sequence ID" value="VUC28395.1"/>
    <property type="molecule type" value="Genomic_DNA"/>
</dbReference>
<proteinExistence type="predicted"/>
<keyword evidence="3" id="KW-1185">Reference proteome</keyword>
<accession>A0ABY6UCP7</accession>
<feature type="compositionally biased region" description="Basic and acidic residues" evidence="1">
    <location>
        <begin position="396"/>
        <end position="409"/>
    </location>
</feature>
<feature type="compositionally biased region" description="Pro residues" evidence="1">
    <location>
        <begin position="241"/>
        <end position="250"/>
    </location>
</feature>
<feature type="compositionally biased region" description="Basic and acidic residues" evidence="1">
    <location>
        <begin position="352"/>
        <end position="374"/>
    </location>
</feature>
<feature type="compositionally biased region" description="Acidic residues" evidence="1">
    <location>
        <begin position="383"/>
        <end position="395"/>
    </location>
</feature>
<feature type="region of interest" description="Disordered" evidence="1">
    <location>
        <begin position="474"/>
        <end position="531"/>
    </location>
</feature>
<feature type="region of interest" description="Disordered" evidence="1">
    <location>
        <begin position="133"/>
        <end position="159"/>
    </location>
</feature>
<dbReference type="Proteomes" id="UP000766486">
    <property type="component" value="Unassembled WGS sequence"/>
</dbReference>
<name>A0ABY6UCP7_BIOOC</name>
<feature type="region of interest" description="Disordered" evidence="1">
    <location>
        <begin position="216"/>
        <end position="251"/>
    </location>
</feature>
<organism evidence="2 3">
    <name type="scientific">Bionectria ochroleuca</name>
    <name type="common">Gliocladium roseum</name>
    <dbReference type="NCBI Taxonomy" id="29856"/>
    <lineage>
        <taxon>Eukaryota</taxon>
        <taxon>Fungi</taxon>
        <taxon>Dikarya</taxon>
        <taxon>Ascomycota</taxon>
        <taxon>Pezizomycotina</taxon>
        <taxon>Sordariomycetes</taxon>
        <taxon>Hypocreomycetidae</taxon>
        <taxon>Hypocreales</taxon>
        <taxon>Bionectriaceae</taxon>
        <taxon>Clonostachys</taxon>
    </lineage>
</organism>
<evidence type="ECO:0000313" key="2">
    <source>
        <dbReference type="EMBL" id="VUC28395.1"/>
    </source>
</evidence>
<feature type="compositionally biased region" description="Polar residues" evidence="1">
    <location>
        <begin position="182"/>
        <end position="204"/>
    </location>
</feature>
<evidence type="ECO:0000256" key="1">
    <source>
        <dbReference type="SAM" id="MobiDB-lite"/>
    </source>
</evidence>
<feature type="compositionally biased region" description="Polar residues" evidence="1">
    <location>
        <begin position="221"/>
        <end position="233"/>
    </location>
</feature>
<feature type="compositionally biased region" description="Pro residues" evidence="1">
    <location>
        <begin position="437"/>
        <end position="446"/>
    </location>
</feature>
<reference evidence="2 3" key="1">
    <citation type="submission" date="2019-06" db="EMBL/GenBank/DDBJ databases">
        <authorList>
            <person name="Broberg M."/>
        </authorList>
    </citation>
    <scope>NUCLEOTIDE SEQUENCE [LARGE SCALE GENOMIC DNA]</scope>
</reference>